<dbReference type="PANTHER" id="PTHR43738:SF1">
    <property type="entry name" value="HEMIN TRANSPORT SYSTEM PERMEASE PROTEIN HRTB-RELATED"/>
    <property type="match status" value="1"/>
</dbReference>
<evidence type="ECO:0000313" key="9">
    <source>
        <dbReference type="EMBL" id="ALO67675.1"/>
    </source>
</evidence>
<gene>
    <name evidence="9" type="ORF">AS189_15795</name>
</gene>
<dbReference type="PANTHER" id="PTHR43738">
    <property type="entry name" value="ABC TRANSPORTER, MEMBRANE PROTEIN"/>
    <property type="match status" value="1"/>
</dbReference>
<evidence type="ECO:0000256" key="7">
    <source>
        <dbReference type="SAM" id="Phobius"/>
    </source>
</evidence>
<evidence type="ECO:0000256" key="5">
    <source>
        <dbReference type="ARBA" id="ARBA00022989"/>
    </source>
</evidence>
<name>A0A0S2M2I0_9MICC</name>
<protein>
    <submittedName>
        <fullName evidence="9">ABC transporter permease</fullName>
    </submittedName>
</protein>
<keyword evidence="5 7" id="KW-1133">Transmembrane helix</keyword>
<dbReference type="InterPro" id="IPR003838">
    <property type="entry name" value="ABC3_permease_C"/>
</dbReference>
<dbReference type="AlphaFoldDB" id="A0A0S2M2I0"/>
<evidence type="ECO:0000256" key="1">
    <source>
        <dbReference type="ARBA" id="ARBA00004651"/>
    </source>
</evidence>
<keyword evidence="3" id="KW-1003">Cell membrane</keyword>
<reference evidence="9 10" key="2">
    <citation type="journal article" date="2016" name="J. Biotechnol.">
        <title>Complete genome sequence of Arthrobacter alpinus ERGS4:06, a yellow pigmented bacterium tolerant to cold and radiations isolated from Sikkim Himalaya.</title>
        <authorList>
            <person name="Kumar R."/>
            <person name="Singh D."/>
            <person name="Swarnkar M.K."/>
            <person name="Singh A.K."/>
            <person name="Kumar S."/>
        </authorList>
    </citation>
    <scope>NUCLEOTIDE SEQUENCE [LARGE SCALE GENOMIC DNA]</scope>
    <source>
        <strain evidence="9 10">ERGS4:06</strain>
    </source>
</reference>
<feature type="transmembrane region" description="Helical" evidence="7">
    <location>
        <begin position="264"/>
        <end position="283"/>
    </location>
</feature>
<feature type="domain" description="ABC3 transporter permease C-terminal" evidence="8">
    <location>
        <begin position="262"/>
        <end position="372"/>
    </location>
</feature>
<dbReference type="InterPro" id="IPR051125">
    <property type="entry name" value="ABC-4/HrtB_transporter"/>
</dbReference>
<evidence type="ECO:0000256" key="3">
    <source>
        <dbReference type="ARBA" id="ARBA00022475"/>
    </source>
</evidence>
<keyword evidence="6 7" id="KW-0472">Membrane</keyword>
<reference evidence="10" key="1">
    <citation type="submission" date="2015-11" db="EMBL/GenBank/DDBJ databases">
        <authorList>
            <person name="Kumar R."/>
            <person name="Singh D."/>
            <person name="Swarnkar M.K."/>
            <person name="Singh A.K."/>
            <person name="Kumar S."/>
        </authorList>
    </citation>
    <scope>NUCLEOTIDE SEQUENCE [LARGE SCALE GENOMIC DNA]</scope>
    <source>
        <strain evidence="10">ERGS4:06</strain>
    </source>
</reference>
<evidence type="ECO:0000256" key="6">
    <source>
        <dbReference type="ARBA" id="ARBA00023136"/>
    </source>
</evidence>
<accession>A0A0S2M2I0</accession>
<keyword evidence="4 7" id="KW-0812">Transmembrane</keyword>
<dbReference type="Pfam" id="PF02687">
    <property type="entry name" value="FtsX"/>
    <property type="match status" value="1"/>
</dbReference>
<evidence type="ECO:0000313" key="10">
    <source>
        <dbReference type="Proteomes" id="UP000059574"/>
    </source>
</evidence>
<dbReference type="EMBL" id="CP013200">
    <property type="protein sequence ID" value="ALO67675.1"/>
    <property type="molecule type" value="Genomic_DNA"/>
</dbReference>
<organism evidence="9 10">
    <name type="scientific">Arthrobacter alpinus</name>
    <dbReference type="NCBI Taxonomy" id="656366"/>
    <lineage>
        <taxon>Bacteria</taxon>
        <taxon>Bacillati</taxon>
        <taxon>Actinomycetota</taxon>
        <taxon>Actinomycetes</taxon>
        <taxon>Micrococcales</taxon>
        <taxon>Micrococcaceae</taxon>
        <taxon>Arthrobacter</taxon>
    </lineage>
</organism>
<evidence type="ECO:0000259" key="8">
    <source>
        <dbReference type="Pfam" id="PF02687"/>
    </source>
</evidence>
<sequence length="380" mass="39306">MFLALRELAFAKGRFSLMGAVIALIAVLTVILSGLSSGLVNDGVSGLKNMPVSAFAFDEGTKTDNAFSRSVVEQDQVTTWSKQPGIEQATAMGSSMMNATTDDGTQVDVAVFGVDPGSFLAPEVSEGEQLGDVDGLVVSETMREAGVEIGTVLTMDRIDTELTVIGFTQGQATFGHVDIAYAPLSTWQLIAAGQAPAGAPTQQDIDGLDFTYSSVVALQYADEAAVDLAAGDAAASTTAKSLSESFNSSPGYEAETLTLNMIQVFLYAICGLVVGAFFSVWTIQRKQEIAVLRAIGAPVRYLLRDGVTQAALLLVLFTALGIGAGLGLGAAMPDGMPFALEGGPIATAALLTIALGLIGAVISIIRIARIDPLTALGGNR</sequence>
<evidence type="ECO:0000256" key="4">
    <source>
        <dbReference type="ARBA" id="ARBA00022692"/>
    </source>
</evidence>
<dbReference type="Proteomes" id="UP000059574">
    <property type="component" value="Chromosome"/>
</dbReference>
<evidence type="ECO:0000256" key="2">
    <source>
        <dbReference type="ARBA" id="ARBA00022448"/>
    </source>
</evidence>
<keyword evidence="2" id="KW-0813">Transport</keyword>
<feature type="transmembrane region" description="Helical" evidence="7">
    <location>
        <begin position="344"/>
        <end position="365"/>
    </location>
</feature>
<comment type="subcellular location">
    <subcellularLocation>
        <location evidence="1">Cell membrane</location>
        <topology evidence="1">Multi-pass membrane protein</topology>
    </subcellularLocation>
</comment>
<dbReference type="OrthoDB" id="5242186at2"/>
<proteinExistence type="predicted"/>
<dbReference type="RefSeq" id="WP_062290986.1">
    <property type="nucleotide sequence ID" value="NZ_CP013200.1"/>
</dbReference>
<feature type="transmembrane region" description="Helical" evidence="7">
    <location>
        <begin position="310"/>
        <end position="332"/>
    </location>
</feature>
<dbReference type="GO" id="GO:0005886">
    <property type="term" value="C:plasma membrane"/>
    <property type="evidence" value="ECO:0007669"/>
    <property type="project" value="UniProtKB-SubCell"/>
</dbReference>